<dbReference type="CDD" id="cd01400">
    <property type="entry name" value="6PGL"/>
    <property type="match status" value="1"/>
</dbReference>
<dbReference type="InterPro" id="IPR037171">
    <property type="entry name" value="NagB/RpiA_transferase-like"/>
</dbReference>
<dbReference type="PANTHER" id="PTHR11054">
    <property type="entry name" value="6-PHOSPHOGLUCONOLACTONASE"/>
    <property type="match status" value="1"/>
</dbReference>
<comment type="function">
    <text evidence="2 7">Hydrolysis of 6-phosphogluconolactone to 6-phosphogluconate.</text>
</comment>
<dbReference type="PANTHER" id="PTHR11054:SF0">
    <property type="entry name" value="6-PHOSPHOGLUCONOLACTONASE"/>
    <property type="match status" value="1"/>
</dbReference>
<evidence type="ECO:0000256" key="1">
    <source>
        <dbReference type="ARBA" id="ARBA00000832"/>
    </source>
</evidence>
<evidence type="ECO:0000256" key="7">
    <source>
        <dbReference type="RuleBase" id="RU365095"/>
    </source>
</evidence>
<evidence type="ECO:0000256" key="3">
    <source>
        <dbReference type="ARBA" id="ARBA00004961"/>
    </source>
</evidence>
<dbReference type="RefSeq" id="WP_344806259.1">
    <property type="nucleotide sequence ID" value="NZ_BAABBO010000009.1"/>
</dbReference>
<comment type="caution">
    <text evidence="9">The sequence shown here is derived from an EMBL/GenBank/DDBJ whole genome shotgun (WGS) entry which is preliminary data.</text>
</comment>
<dbReference type="Proteomes" id="UP001501337">
    <property type="component" value="Unassembled WGS sequence"/>
</dbReference>
<accession>A0ABP7PDW0</accession>
<dbReference type="Gene3D" id="3.40.50.1360">
    <property type="match status" value="1"/>
</dbReference>
<evidence type="ECO:0000256" key="5">
    <source>
        <dbReference type="ARBA" id="ARBA00013198"/>
    </source>
</evidence>
<evidence type="ECO:0000256" key="6">
    <source>
        <dbReference type="ARBA" id="ARBA00020337"/>
    </source>
</evidence>
<keyword evidence="7" id="KW-0378">Hydrolase</keyword>
<evidence type="ECO:0000313" key="10">
    <source>
        <dbReference type="Proteomes" id="UP001501337"/>
    </source>
</evidence>
<dbReference type="InterPro" id="IPR039104">
    <property type="entry name" value="6PGL"/>
</dbReference>
<comment type="similarity">
    <text evidence="4 7">Belongs to the glucosamine/galactosamine-6-phosphate isomerase family. 6-phosphogluconolactonase subfamily.</text>
</comment>
<evidence type="ECO:0000259" key="8">
    <source>
        <dbReference type="Pfam" id="PF01182"/>
    </source>
</evidence>
<dbReference type="SUPFAM" id="SSF100950">
    <property type="entry name" value="NagB/RpiA/CoA transferase-like"/>
    <property type="match status" value="1"/>
</dbReference>
<dbReference type="InterPro" id="IPR005900">
    <property type="entry name" value="6-phosphogluconolactonase_DevB"/>
</dbReference>
<dbReference type="InterPro" id="IPR006148">
    <property type="entry name" value="Glc/Gal-6P_isomerase"/>
</dbReference>
<dbReference type="EC" id="3.1.1.31" evidence="5 7"/>
<evidence type="ECO:0000313" key="9">
    <source>
        <dbReference type="EMBL" id="GAA3963879.1"/>
    </source>
</evidence>
<protein>
    <recommendedName>
        <fullName evidence="6 7">6-phosphogluconolactonase</fullName>
        <shortName evidence="7">6PGL</shortName>
        <ecNumber evidence="5 7">3.1.1.31</ecNumber>
    </recommendedName>
</protein>
<reference evidence="10" key="1">
    <citation type="journal article" date="2019" name="Int. J. Syst. Evol. Microbiol.">
        <title>The Global Catalogue of Microorganisms (GCM) 10K type strain sequencing project: providing services to taxonomists for standard genome sequencing and annotation.</title>
        <authorList>
            <consortium name="The Broad Institute Genomics Platform"/>
            <consortium name="The Broad Institute Genome Sequencing Center for Infectious Disease"/>
            <person name="Wu L."/>
            <person name="Ma J."/>
        </authorList>
    </citation>
    <scope>NUCLEOTIDE SEQUENCE [LARGE SCALE GENOMIC DNA]</scope>
    <source>
        <strain evidence="10">JCM 17555</strain>
    </source>
</reference>
<dbReference type="Pfam" id="PF01182">
    <property type="entry name" value="Glucosamine_iso"/>
    <property type="match status" value="1"/>
</dbReference>
<evidence type="ECO:0000256" key="4">
    <source>
        <dbReference type="ARBA" id="ARBA00010662"/>
    </source>
</evidence>
<dbReference type="EMBL" id="BAABBO010000009">
    <property type="protein sequence ID" value="GAA3963879.1"/>
    <property type="molecule type" value="Genomic_DNA"/>
</dbReference>
<feature type="domain" description="Glucosamine/galactosamine-6-phosphate isomerase" evidence="8">
    <location>
        <begin position="25"/>
        <end position="241"/>
    </location>
</feature>
<organism evidence="9 10">
    <name type="scientific">Allohahella marinimesophila</name>
    <dbReference type="NCBI Taxonomy" id="1054972"/>
    <lineage>
        <taxon>Bacteria</taxon>
        <taxon>Pseudomonadati</taxon>
        <taxon>Pseudomonadota</taxon>
        <taxon>Gammaproteobacteria</taxon>
        <taxon>Oceanospirillales</taxon>
        <taxon>Hahellaceae</taxon>
        <taxon>Allohahella</taxon>
    </lineage>
</organism>
<comment type="catalytic activity">
    <reaction evidence="1 7">
        <text>6-phospho-D-glucono-1,5-lactone + H2O = 6-phospho-D-gluconate + H(+)</text>
        <dbReference type="Rhea" id="RHEA:12556"/>
        <dbReference type="ChEBI" id="CHEBI:15377"/>
        <dbReference type="ChEBI" id="CHEBI:15378"/>
        <dbReference type="ChEBI" id="CHEBI:57955"/>
        <dbReference type="ChEBI" id="CHEBI:58759"/>
        <dbReference type="EC" id="3.1.1.31"/>
    </reaction>
</comment>
<gene>
    <name evidence="7 9" type="primary">pgl</name>
    <name evidence="9" type="ORF">GCM10022278_22130</name>
</gene>
<keyword evidence="10" id="KW-1185">Reference proteome</keyword>
<evidence type="ECO:0000256" key="2">
    <source>
        <dbReference type="ARBA" id="ARBA00002681"/>
    </source>
</evidence>
<name>A0ABP7PDW0_9GAMM</name>
<sequence>MTQRIETLANGKIEVPETTNFREFPDAQGLAAALAAKVAKVLNAAIQANGSATLAVSGGSTPIPFFEALSQTPLQWDKVQVLLVDERFVATSDDASNTRLVKRSLLKNLARQAKLIEVAVDAPDAEAAAEATNSRYATLHWPLDCCVLGMGNDGHTASLFPGSPQLASACSDTTTRYCCMAEPTGAPHARITLTLPRIRAATALILHIAGDAKLDTLRKALEDMAQPELMPVRYVLNRPLSIFWNP</sequence>
<dbReference type="NCBIfam" id="TIGR01198">
    <property type="entry name" value="pgl"/>
    <property type="match status" value="1"/>
</dbReference>
<comment type="pathway">
    <text evidence="3 7">Carbohydrate degradation; pentose phosphate pathway; D-ribulose 5-phosphate from D-glucose 6-phosphate (oxidative stage): step 2/3.</text>
</comment>
<proteinExistence type="inferred from homology"/>